<dbReference type="Proteomes" id="UP000316621">
    <property type="component" value="Chromosome 3"/>
</dbReference>
<evidence type="ECO:0000313" key="1">
    <source>
        <dbReference type="EMBL" id="RZC53939.1"/>
    </source>
</evidence>
<organism evidence="1 2">
    <name type="scientific">Papaver somniferum</name>
    <name type="common">Opium poppy</name>
    <dbReference type="NCBI Taxonomy" id="3469"/>
    <lineage>
        <taxon>Eukaryota</taxon>
        <taxon>Viridiplantae</taxon>
        <taxon>Streptophyta</taxon>
        <taxon>Embryophyta</taxon>
        <taxon>Tracheophyta</taxon>
        <taxon>Spermatophyta</taxon>
        <taxon>Magnoliopsida</taxon>
        <taxon>Ranunculales</taxon>
        <taxon>Papaveraceae</taxon>
        <taxon>Papaveroideae</taxon>
        <taxon>Papaver</taxon>
    </lineage>
</organism>
<dbReference type="Gramene" id="RZC53939">
    <property type="protein sequence ID" value="RZC53939"/>
    <property type="gene ID" value="C5167_012784"/>
</dbReference>
<proteinExistence type="predicted"/>
<dbReference type="AlphaFoldDB" id="A0A4Y7J2H5"/>
<gene>
    <name evidence="1" type="ORF">C5167_012784</name>
</gene>
<name>A0A4Y7J2H5_PAPSO</name>
<reference evidence="1 2" key="1">
    <citation type="journal article" date="2018" name="Science">
        <title>The opium poppy genome and morphinan production.</title>
        <authorList>
            <person name="Guo L."/>
            <person name="Winzer T."/>
            <person name="Yang X."/>
            <person name="Li Y."/>
            <person name="Ning Z."/>
            <person name="He Z."/>
            <person name="Teodor R."/>
            <person name="Lu Y."/>
            <person name="Bowser T.A."/>
            <person name="Graham I.A."/>
            <person name="Ye K."/>
        </authorList>
    </citation>
    <scope>NUCLEOTIDE SEQUENCE [LARGE SCALE GENOMIC DNA]</scope>
    <source>
        <strain evidence="2">cv. HN1</strain>
        <tissue evidence="1">Leaves</tissue>
    </source>
</reference>
<dbReference type="EMBL" id="CM010717">
    <property type="protein sequence ID" value="RZC53939.1"/>
    <property type="molecule type" value="Genomic_DNA"/>
</dbReference>
<accession>A0A4Y7J2H5</accession>
<sequence>MQTSKPVQKLDDGEERFLKDLQFGSIDWSKLRPPASCHETEEDSLSITSIVEYDYTEDQYPNEDEEDKVADAKYPTEKELAAMVADLESRHDFSYRVSPNLCPKDEWIASWKVIPATQLDLD</sequence>
<protein>
    <submittedName>
        <fullName evidence="1">Uncharacterized protein</fullName>
    </submittedName>
</protein>
<evidence type="ECO:0000313" key="2">
    <source>
        <dbReference type="Proteomes" id="UP000316621"/>
    </source>
</evidence>
<keyword evidence="2" id="KW-1185">Reference proteome</keyword>